<dbReference type="AlphaFoldDB" id="A0A8J8JVG7"/>
<keyword evidence="2" id="KW-1185">Reference proteome</keyword>
<dbReference type="RefSeq" id="WP_171609328.1">
    <property type="nucleotide sequence ID" value="NZ_WHPF01000014.1"/>
</dbReference>
<dbReference type="Proteomes" id="UP000598971">
    <property type="component" value="Unassembled WGS sequence"/>
</dbReference>
<reference evidence="1" key="1">
    <citation type="submission" date="2019-10" db="EMBL/GenBank/DDBJ databases">
        <title>Draft genome sequence of Panacibacter sp. KCS-6.</title>
        <authorList>
            <person name="Yim K.J."/>
        </authorList>
    </citation>
    <scope>NUCLEOTIDE SEQUENCE</scope>
    <source>
        <strain evidence="1">KCS-6</strain>
    </source>
</reference>
<name>A0A8J8JVG7_9BACT</name>
<evidence type="ECO:0000313" key="1">
    <source>
        <dbReference type="EMBL" id="NNV57380.1"/>
    </source>
</evidence>
<proteinExistence type="predicted"/>
<organism evidence="1 2">
    <name type="scientific">Limnovirga soli</name>
    <dbReference type="NCBI Taxonomy" id="2656915"/>
    <lineage>
        <taxon>Bacteria</taxon>
        <taxon>Pseudomonadati</taxon>
        <taxon>Bacteroidota</taxon>
        <taxon>Chitinophagia</taxon>
        <taxon>Chitinophagales</taxon>
        <taxon>Chitinophagaceae</taxon>
        <taxon>Limnovirga</taxon>
    </lineage>
</organism>
<protein>
    <submittedName>
        <fullName evidence="1">Uncharacterized protein</fullName>
    </submittedName>
</protein>
<gene>
    <name evidence="1" type="ORF">GD597_18050</name>
</gene>
<dbReference type="EMBL" id="WHPF01000014">
    <property type="protein sequence ID" value="NNV57380.1"/>
    <property type="molecule type" value="Genomic_DNA"/>
</dbReference>
<evidence type="ECO:0000313" key="2">
    <source>
        <dbReference type="Proteomes" id="UP000598971"/>
    </source>
</evidence>
<sequence length="125" mass="13944">MFEQKDIEALNTDVEIWADNTQQKVVDQINALYIKHYPYSTNPVPLSKAIRNTVSKKNGLASRIGYKMPKSGVFLHKGVSRGHGINNPRTAKEFIDPVIDANIDELRDIVADGQGTLIINALKIK</sequence>
<accession>A0A8J8JVG7</accession>
<comment type="caution">
    <text evidence="1">The sequence shown here is derived from an EMBL/GenBank/DDBJ whole genome shotgun (WGS) entry which is preliminary data.</text>
</comment>